<organism evidence="2 3">
    <name type="scientific">Streptomyces monticola</name>
    <dbReference type="NCBI Taxonomy" id="2666263"/>
    <lineage>
        <taxon>Bacteria</taxon>
        <taxon>Bacillati</taxon>
        <taxon>Actinomycetota</taxon>
        <taxon>Actinomycetes</taxon>
        <taxon>Kitasatosporales</taxon>
        <taxon>Streptomycetaceae</taxon>
        <taxon>Streptomyces</taxon>
    </lineage>
</organism>
<dbReference type="Pfam" id="PF04229">
    <property type="entry name" value="GrpB"/>
    <property type="match status" value="1"/>
</dbReference>
<name>A0ABW2JKC0_9ACTN</name>
<gene>
    <name evidence="2" type="ORF">ACFQVC_17845</name>
</gene>
<accession>A0ABW2JKC0</accession>
<keyword evidence="3" id="KW-1185">Reference proteome</keyword>
<evidence type="ECO:0000313" key="2">
    <source>
        <dbReference type="EMBL" id="MFC7306074.1"/>
    </source>
</evidence>
<dbReference type="PANTHER" id="PTHR34822:SF1">
    <property type="entry name" value="GRPB FAMILY PROTEIN"/>
    <property type="match status" value="1"/>
</dbReference>
<comment type="caution">
    <text evidence="2">The sequence shown here is derived from an EMBL/GenBank/DDBJ whole genome shotgun (WGS) entry which is preliminary data.</text>
</comment>
<proteinExistence type="predicted"/>
<dbReference type="Proteomes" id="UP001596523">
    <property type="component" value="Unassembled WGS sequence"/>
</dbReference>
<reference evidence="3" key="1">
    <citation type="journal article" date="2019" name="Int. J. Syst. Evol. Microbiol.">
        <title>The Global Catalogue of Microorganisms (GCM) 10K type strain sequencing project: providing services to taxonomists for standard genome sequencing and annotation.</title>
        <authorList>
            <consortium name="The Broad Institute Genomics Platform"/>
            <consortium name="The Broad Institute Genome Sequencing Center for Infectious Disease"/>
            <person name="Wu L."/>
            <person name="Ma J."/>
        </authorList>
    </citation>
    <scope>NUCLEOTIDE SEQUENCE [LARGE SCALE GENOMIC DNA]</scope>
    <source>
        <strain evidence="3">SYNS20</strain>
    </source>
</reference>
<dbReference type="RefSeq" id="WP_381831418.1">
    <property type="nucleotide sequence ID" value="NZ_JBHTCF010000006.1"/>
</dbReference>
<dbReference type="Gene3D" id="3.30.460.10">
    <property type="entry name" value="Beta Polymerase, domain 2"/>
    <property type="match status" value="1"/>
</dbReference>
<dbReference type="InterPro" id="IPR007344">
    <property type="entry name" value="GrpB/CoaE"/>
</dbReference>
<protein>
    <submittedName>
        <fullName evidence="2">GrpB family protein</fullName>
    </submittedName>
</protein>
<evidence type="ECO:0000313" key="3">
    <source>
        <dbReference type="Proteomes" id="UP001596523"/>
    </source>
</evidence>
<dbReference type="SUPFAM" id="SSF81301">
    <property type="entry name" value="Nucleotidyltransferase"/>
    <property type="match status" value="1"/>
</dbReference>
<dbReference type="InterPro" id="IPR043519">
    <property type="entry name" value="NT_sf"/>
</dbReference>
<sequence>MTDRTTDSTSPGSTSPSPSQGPPPGYVSDVKPHTEKVVIEEYDPSWPEQFRAEEELIRTALGERALRVEHTGSTSVPGLPAKPVIDITLLVPDSADEDTYLPQLEAHGYTLRVREPDWYEHRCLATRTAQGAHRNVNLHVFSPQRGAPEIARMLLFRDWLRTHPEDRDLYAATKKRLAARDWSYVQEYADAKTEIVEQILTRAAGSPE</sequence>
<feature type="compositionally biased region" description="Low complexity" evidence="1">
    <location>
        <begin position="7"/>
        <end position="18"/>
    </location>
</feature>
<evidence type="ECO:0000256" key="1">
    <source>
        <dbReference type="SAM" id="MobiDB-lite"/>
    </source>
</evidence>
<feature type="region of interest" description="Disordered" evidence="1">
    <location>
        <begin position="1"/>
        <end position="31"/>
    </location>
</feature>
<dbReference type="PANTHER" id="PTHR34822">
    <property type="entry name" value="GRPB DOMAIN PROTEIN (AFU_ORTHOLOGUE AFUA_1G01530)"/>
    <property type="match status" value="1"/>
</dbReference>
<dbReference type="EMBL" id="JBHTCF010000006">
    <property type="protein sequence ID" value="MFC7306074.1"/>
    <property type="molecule type" value="Genomic_DNA"/>
</dbReference>